<keyword evidence="3" id="KW-1185">Reference proteome</keyword>
<keyword evidence="2" id="KW-0808">Transferase</keyword>
<evidence type="ECO:0000313" key="2">
    <source>
        <dbReference type="EMBL" id="MEB6858667.1"/>
    </source>
</evidence>
<dbReference type="EC" id="2.3.1.-" evidence="2"/>
<dbReference type="InterPro" id="IPR000182">
    <property type="entry name" value="GNAT_dom"/>
</dbReference>
<evidence type="ECO:0000259" key="1">
    <source>
        <dbReference type="Pfam" id="PF00583"/>
    </source>
</evidence>
<comment type="caution">
    <text evidence="2">The sequence shown here is derived from an EMBL/GenBank/DDBJ whole genome shotgun (WGS) entry which is preliminary data.</text>
</comment>
<dbReference type="InterPro" id="IPR016181">
    <property type="entry name" value="Acyl_CoA_acyltransferase"/>
</dbReference>
<dbReference type="GO" id="GO:0016746">
    <property type="term" value="F:acyltransferase activity"/>
    <property type="evidence" value="ECO:0007669"/>
    <property type="project" value="UniProtKB-KW"/>
</dbReference>
<keyword evidence="2" id="KW-0012">Acyltransferase</keyword>
<dbReference type="Pfam" id="PF00583">
    <property type="entry name" value="Acetyltransf_1"/>
    <property type="match status" value="1"/>
</dbReference>
<gene>
    <name evidence="2" type="ORF">NA736_16765</name>
</gene>
<accession>A0ABU6EHX1</accession>
<evidence type="ECO:0000313" key="3">
    <source>
        <dbReference type="Proteomes" id="UP001332939"/>
    </source>
</evidence>
<sequence length="254" mass="29378">MKNIVIASFQSRTDLLEKAEKMIADHWPDFMMGTSVNENYWDRLYASPFSHYQFLAILKENDQEEVVGVINAVALPWQHNSFDALPDNGWDCVFELGMQADEKQLPCQLISALSVTVDSRYRGQGIPQRLINALKTYAKDQGYLGVVVPVRPTLKHLYPLHSFEEYCQWKNDNNEPFDPWIRTHWRLGATMIKIAPQSMKIEAPKETWEQWTSLRFPMSGDYAIPMGLAPVSIDIQHQSGTYLEPNLWMFHDIN</sequence>
<organism evidence="2 3">
    <name type="scientific">Proteus cibi</name>
    <dbReference type="NCBI Taxonomy" id="2050966"/>
    <lineage>
        <taxon>Bacteria</taxon>
        <taxon>Pseudomonadati</taxon>
        <taxon>Pseudomonadota</taxon>
        <taxon>Gammaproteobacteria</taxon>
        <taxon>Enterobacterales</taxon>
        <taxon>Morganellaceae</taxon>
        <taxon>Proteus</taxon>
    </lineage>
</organism>
<dbReference type="Gene3D" id="3.40.630.30">
    <property type="match status" value="1"/>
</dbReference>
<dbReference type="CDD" id="cd04301">
    <property type="entry name" value="NAT_SF"/>
    <property type="match status" value="1"/>
</dbReference>
<dbReference type="Proteomes" id="UP001332939">
    <property type="component" value="Unassembled WGS sequence"/>
</dbReference>
<reference evidence="2 3" key="1">
    <citation type="submission" date="2022-05" db="EMBL/GenBank/DDBJ databases">
        <title>Whole genome sequences of Escherichia coli of fish isolates collected from Assam, India.</title>
        <authorList>
            <person name="Sudha S."/>
            <person name="Muneeb K.H."/>
            <person name="Rakshit O."/>
            <person name="Mendem S.K."/>
            <person name="Raisen C."/>
            <person name="Holmes M.A."/>
            <person name="Shome B.R."/>
            <person name="Sivaraman G.K."/>
        </authorList>
    </citation>
    <scope>NUCLEOTIDE SEQUENCE [LARGE SCALE GENOMIC DNA]</scope>
    <source>
        <strain evidence="2 3">278</strain>
    </source>
</reference>
<dbReference type="EMBL" id="JAMZOO010000008">
    <property type="protein sequence ID" value="MEB6858667.1"/>
    <property type="molecule type" value="Genomic_DNA"/>
</dbReference>
<dbReference type="RefSeq" id="WP_325935745.1">
    <property type="nucleotide sequence ID" value="NZ_JAMZOO010000008.1"/>
</dbReference>
<dbReference type="SUPFAM" id="SSF55729">
    <property type="entry name" value="Acyl-CoA N-acyltransferases (Nat)"/>
    <property type="match status" value="1"/>
</dbReference>
<proteinExistence type="predicted"/>
<name>A0ABU6EHX1_9GAMM</name>
<protein>
    <submittedName>
        <fullName evidence="2">GNAT family N-acetyltransferase</fullName>
        <ecNumber evidence="2">2.3.1.-</ecNumber>
    </submittedName>
</protein>
<feature type="domain" description="N-acetyltransferase" evidence="1">
    <location>
        <begin position="44"/>
        <end position="147"/>
    </location>
</feature>